<dbReference type="Pfam" id="PF11938">
    <property type="entry name" value="DUF3456"/>
    <property type="match status" value="1"/>
</dbReference>
<reference evidence="3" key="1">
    <citation type="submission" date="2023-03" db="EMBL/GenBank/DDBJ databases">
        <authorList>
            <person name="Steffen K."/>
            <person name="Cardenas P."/>
        </authorList>
    </citation>
    <scope>NUCLEOTIDE SEQUENCE</scope>
</reference>
<keyword evidence="4" id="KW-1185">Reference proteome</keyword>
<dbReference type="PANTHER" id="PTHR13341:SF2">
    <property type="entry name" value="PROTEIN SEELE"/>
    <property type="match status" value="1"/>
</dbReference>
<dbReference type="InterPro" id="IPR042415">
    <property type="entry name" value="CNPY"/>
</dbReference>
<dbReference type="EMBL" id="CASHTH010002139">
    <property type="protein sequence ID" value="CAI8025312.1"/>
    <property type="molecule type" value="Genomic_DNA"/>
</dbReference>
<dbReference type="AlphaFoldDB" id="A0AA35SA43"/>
<accession>A0AA35SA43</accession>
<name>A0AA35SA43_GEOBA</name>
<protein>
    <submittedName>
        <fullName evidence="3">Protein canopy homolog 1</fullName>
    </submittedName>
</protein>
<evidence type="ECO:0000256" key="1">
    <source>
        <dbReference type="ARBA" id="ARBA00007285"/>
    </source>
</evidence>
<dbReference type="GO" id="GO:0005783">
    <property type="term" value="C:endoplasmic reticulum"/>
    <property type="evidence" value="ECO:0007669"/>
    <property type="project" value="TreeGrafter"/>
</dbReference>
<evidence type="ECO:0000313" key="4">
    <source>
        <dbReference type="Proteomes" id="UP001174909"/>
    </source>
</evidence>
<evidence type="ECO:0000259" key="2">
    <source>
        <dbReference type="Pfam" id="PF11938"/>
    </source>
</evidence>
<dbReference type="InterPro" id="IPR021852">
    <property type="entry name" value="DUF3456"/>
</dbReference>
<proteinExistence type="inferred from homology"/>
<dbReference type="PANTHER" id="PTHR13341">
    <property type="entry name" value="MIR-INTERACTING SAPOSIN-LIKE PROTEIN"/>
    <property type="match status" value="1"/>
</dbReference>
<sequence length="196" mass="21646">MRIYAKPVCSTCREMRTPLVIGAVVFCCLAGLQEVSGRRDLAAYCGACKAVVDELSYEVDKVDPKKTIQTGSYRVDSSGKQSAKSRRYAGSETHMTELLETVCEKMRDYGTTTDPATGHRGYTRINTRPGESLTITNVNLSSGGSEELTNACHYVVGEHEEVIIDLYGDGLTQKEVENELCYEVTGYCAEYEHTEL</sequence>
<evidence type="ECO:0000313" key="3">
    <source>
        <dbReference type="EMBL" id="CAI8025312.1"/>
    </source>
</evidence>
<dbReference type="Proteomes" id="UP001174909">
    <property type="component" value="Unassembled WGS sequence"/>
</dbReference>
<organism evidence="3 4">
    <name type="scientific">Geodia barretti</name>
    <name type="common">Barrett's horny sponge</name>
    <dbReference type="NCBI Taxonomy" id="519541"/>
    <lineage>
        <taxon>Eukaryota</taxon>
        <taxon>Metazoa</taxon>
        <taxon>Porifera</taxon>
        <taxon>Demospongiae</taxon>
        <taxon>Heteroscleromorpha</taxon>
        <taxon>Tetractinellida</taxon>
        <taxon>Astrophorina</taxon>
        <taxon>Geodiidae</taxon>
        <taxon>Geodia</taxon>
    </lineage>
</organism>
<gene>
    <name evidence="3" type="ORF">GBAR_LOCUS14635</name>
</gene>
<feature type="domain" description="DUF3456" evidence="2">
    <location>
        <begin position="44"/>
        <end position="188"/>
    </location>
</feature>
<comment type="caution">
    <text evidence="3">The sequence shown here is derived from an EMBL/GenBank/DDBJ whole genome shotgun (WGS) entry which is preliminary data.</text>
</comment>
<comment type="similarity">
    <text evidence="1">Belongs to the canopy family.</text>
</comment>